<gene>
    <name evidence="1" type="ORF">LOK49_LG05G02569</name>
</gene>
<reference evidence="1 2" key="1">
    <citation type="journal article" date="2022" name="Plant J.">
        <title>Chromosome-level genome of Camellia lanceoleosa provides a valuable resource for understanding genome evolution and self-incompatibility.</title>
        <authorList>
            <person name="Gong W."/>
            <person name="Xiao S."/>
            <person name="Wang L."/>
            <person name="Liao Z."/>
            <person name="Chang Y."/>
            <person name="Mo W."/>
            <person name="Hu G."/>
            <person name="Li W."/>
            <person name="Zhao G."/>
            <person name="Zhu H."/>
            <person name="Hu X."/>
            <person name="Ji K."/>
            <person name="Xiang X."/>
            <person name="Song Q."/>
            <person name="Yuan D."/>
            <person name="Jin S."/>
            <person name="Zhang L."/>
        </authorList>
    </citation>
    <scope>NUCLEOTIDE SEQUENCE [LARGE SCALE GENOMIC DNA]</scope>
    <source>
        <strain evidence="1">SQ_2022a</strain>
    </source>
</reference>
<proteinExistence type="predicted"/>
<evidence type="ECO:0000313" key="2">
    <source>
        <dbReference type="Proteomes" id="UP001060215"/>
    </source>
</evidence>
<comment type="caution">
    <text evidence="1">The sequence shown here is derived from an EMBL/GenBank/DDBJ whole genome shotgun (WGS) entry which is preliminary data.</text>
</comment>
<protein>
    <submittedName>
        <fullName evidence="1">Uncharacterized protein</fullName>
    </submittedName>
</protein>
<sequence>MIHRSKESLFSCFNLLASFLSYFRRFWRQKIIVSISIVVVFVGEKETNS</sequence>
<keyword evidence="2" id="KW-1185">Reference proteome</keyword>
<accession>A0ACC0HQ89</accession>
<evidence type="ECO:0000313" key="1">
    <source>
        <dbReference type="EMBL" id="KAI8014640.1"/>
    </source>
</evidence>
<dbReference type="EMBL" id="CM045761">
    <property type="protein sequence ID" value="KAI8014640.1"/>
    <property type="molecule type" value="Genomic_DNA"/>
</dbReference>
<dbReference type="Proteomes" id="UP001060215">
    <property type="component" value="Chromosome 4"/>
</dbReference>
<organism evidence="1 2">
    <name type="scientific">Camellia lanceoleosa</name>
    <dbReference type="NCBI Taxonomy" id="1840588"/>
    <lineage>
        <taxon>Eukaryota</taxon>
        <taxon>Viridiplantae</taxon>
        <taxon>Streptophyta</taxon>
        <taxon>Embryophyta</taxon>
        <taxon>Tracheophyta</taxon>
        <taxon>Spermatophyta</taxon>
        <taxon>Magnoliopsida</taxon>
        <taxon>eudicotyledons</taxon>
        <taxon>Gunneridae</taxon>
        <taxon>Pentapetalae</taxon>
        <taxon>asterids</taxon>
        <taxon>Ericales</taxon>
        <taxon>Theaceae</taxon>
        <taxon>Camellia</taxon>
    </lineage>
</organism>
<name>A0ACC0HQ89_9ERIC</name>